<keyword evidence="1" id="KW-0547">Nucleotide-binding</keyword>
<feature type="domain" description="HD" evidence="2">
    <location>
        <begin position="44"/>
        <end position="140"/>
    </location>
</feature>
<dbReference type="Pfam" id="PF13671">
    <property type="entry name" value="AAA_33"/>
    <property type="match status" value="1"/>
</dbReference>
<dbReference type="Gene3D" id="1.10.3090.10">
    <property type="entry name" value="cca-adding enzyme, domain 2"/>
    <property type="match status" value="1"/>
</dbReference>
<gene>
    <name evidence="3" type="ORF">MB824_09000</name>
</gene>
<evidence type="ECO:0000313" key="3">
    <source>
        <dbReference type="EMBL" id="MCG6504632.1"/>
    </source>
</evidence>
<keyword evidence="4" id="KW-1185">Reference proteome</keyword>
<protein>
    <submittedName>
        <fullName evidence="3">AAA family ATPase</fullName>
    </submittedName>
</protein>
<name>A0ABS9NPC9_9NEIS</name>
<dbReference type="InterPro" id="IPR050124">
    <property type="entry name" value="tRNA_CCA-adding_enzyme"/>
</dbReference>
<dbReference type="Gene3D" id="3.40.50.300">
    <property type="entry name" value="P-loop containing nucleotide triphosphate hydrolases"/>
    <property type="match status" value="1"/>
</dbReference>
<dbReference type="SUPFAM" id="SSF52540">
    <property type="entry name" value="P-loop containing nucleoside triphosphate hydrolases"/>
    <property type="match status" value="1"/>
</dbReference>
<dbReference type="PANTHER" id="PTHR47545:SF1">
    <property type="entry name" value="MULTIFUNCTIONAL CCA PROTEIN"/>
    <property type="match status" value="1"/>
</dbReference>
<dbReference type="CDD" id="cd00077">
    <property type="entry name" value="HDc"/>
    <property type="match status" value="1"/>
</dbReference>
<dbReference type="Pfam" id="PF01966">
    <property type="entry name" value="HD"/>
    <property type="match status" value="1"/>
</dbReference>
<proteinExistence type="predicted"/>
<dbReference type="InterPro" id="IPR003607">
    <property type="entry name" value="HD/PDEase_dom"/>
</dbReference>
<comment type="caution">
    <text evidence="3">The sequence shown here is derived from an EMBL/GenBank/DDBJ whole genome shotgun (WGS) entry which is preliminary data.</text>
</comment>
<sequence>MWQFPHFTPNRAPDWDALTARFDWLADMAAVPQDAEWHGEGDVLTHTKMVAAELFRLPEYQELDEQAQHILFAAALLHDVEKRSTTVTEERDGKTRIISPRHAKKGEHTARQILYCDLAAPFAVREAVAKLVRWHGLPLWAIDKPQPEHAAIAAALQVNTQWLAILAKADALGRICPDTAELLERIALFQALCEENQSWGASYPFSGCHARYHYLNHPESSPDYHPYDDFACTVYMMSALPGSGKDTHIAQRFPKLPVLSLDDIRRAHRIDPADKKAAGRVIQLAKEQARQYLRDRQDFVFNATNLTRELRGKWTALFADYRARIHIVYLEVPWPQLLRQNKQREHSVPEAVIRRLLGKLEIPSYDEAHEVEYCVAE</sequence>
<dbReference type="InterPro" id="IPR027417">
    <property type="entry name" value="P-loop_NTPase"/>
</dbReference>
<accession>A0ABS9NPC9</accession>
<dbReference type="SUPFAM" id="SSF109604">
    <property type="entry name" value="HD-domain/PDEase-like"/>
    <property type="match status" value="1"/>
</dbReference>
<organism evidence="3 4">
    <name type="scientific">Kingella pumchi</name>
    <dbReference type="NCBI Taxonomy" id="2779506"/>
    <lineage>
        <taxon>Bacteria</taxon>
        <taxon>Pseudomonadati</taxon>
        <taxon>Pseudomonadota</taxon>
        <taxon>Betaproteobacteria</taxon>
        <taxon>Neisseriales</taxon>
        <taxon>Neisseriaceae</taxon>
        <taxon>Kingella</taxon>
    </lineage>
</organism>
<dbReference type="InterPro" id="IPR006674">
    <property type="entry name" value="HD_domain"/>
</dbReference>
<dbReference type="EMBL" id="JAKOOW010000033">
    <property type="protein sequence ID" value="MCG6504632.1"/>
    <property type="molecule type" value="Genomic_DNA"/>
</dbReference>
<evidence type="ECO:0000313" key="4">
    <source>
        <dbReference type="Proteomes" id="UP001298424"/>
    </source>
</evidence>
<dbReference type="PANTHER" id="PTHR47545">
    <property type="entry name" value="MULTIFUNCTIONAL CCA PROTEIN"/>
    <property type="match status" value="1"/>
</dbReference>
<dbReference type="Proteomes" id="UP001298424">
    <property type="component" value="Unassembled WGS sequence"/>
</dbReference>
<evidence type="ECO:0000256" key="1">
    <source>
        <dbReference type="ARBA" id="ARBA00022741"/>
    </source>
</evidence>
<evidence type="ECO:0000259" key="2">
    <source>
        <dbReference type="Pfam" id="PF01966"/>
    </source>
</evidence>
<reference evidence="3 4" key="1">
    <citation type="submission" date="2022-02" db="EMBL/GenBank/DDBJ databases">
        <title>Genome sequence data of Kingella unionensis sp. nov. strain CICC 24913 (CCUG 75125).</title>
        <authorList>
            <person name="Xiao M."/>
        </authorList>
    </citation>
    <scope>NUCLEOTIDE SEQUENCE [LARGE SCALE GENOMIC DNA]</scope>
    <source>
        <strain evidence="3 4">CICC 24913</strain>
    </source>
</reference>
<dbReference type="RefSeq" id="WP_238748147.1">
    <property type="nucleotide sequence ID" value="NZ_JAKOOW010000033.1"/>
</dbReference>